<keyword evidence="5" id="KW-0762">Sugar transport</keyword>
<evidence type="ECO:0000256" key="5">
    <source>
        <dbReference type="ARBA" id="ARBA00022597"/>
    </source>
</evidence>
<keyword evidence="9" id="KW-1278">Translocase</keyword>
<dbReference type="InterPro" id="IPR027417">
    <property type="entry name" value="P-loop_NTPase"/>
</dbReference>
<dbReference type="OrthoDB" id="9771863at2"/>
<dbReference type="PROSITE" id="PS00211">
    <property type="entry name" value="ABC_TRANSPORTER_1"/>
    <property type="match status" value="1"/>
</dbReference>
<evidence type="ECO:0000313" key="13">
    <source>
        <dbReference type="Proteomes" id="UP000192569"/>
    </source>
</evidence>
<dbReference type="PROSITE" id="PS50893">
    <property type="entry name" value="ABC_TRANSPORTER_2"/>
    <property type="match status" value="2"/>
</dbReference>
<keyword evidence="13" id="KW-1185">Reference proteome</keyword>
<evidence type="ECO:0000256" key="2">
    <source>
        <dbReference type="ARBA" id="ARBA00004533"/>
    </source>
</evidence>
<keyword evidence="6" id="KW-0677">Repeat</keyword>
<dbReference type="FunFam" id="3.40.50.300:FF:000126">
    <property type="entry name" value="Galactose/methyl galactoside import ATP-binding protein MglA"/>
    <property type="match status" value="1"/>
</dbReference>
<dbReference type="PANTHER" id="PTHR43790">
    <property type="entry name" value="CARBOHYDRATE TRANSPORT ATP-BINDING PROTEIN MG119-RELATED"/>
    <property type="match status" value="1"/>
</dbReference>
<dbReference type="RefSeq" id="WP_084666600.1">
    <property type="nucleotide sequence ID" value="NZ_LT838272.1"/>
</dbReference>
<dbReference type="InterPro" id="IPR050107">
    <property type="entry name" value="ABC_carbohydrate_import_ATPase"/>
</dbReference>
<protein>
    <submittedName>
        <fullName evidence="12">Xylose ABC transporter ATP-binding protein</fullName>
    </submittedName>
</protein>
<evidence type="ECO:0000256" key="9">
    <source>
        <dbReference type="ARBA" id="ARBA00022967"/>
    </source>
</evidence>
<dbReference type="EMBL" id="LT838272">
    <property type="protein sequence ID" value="SMB99478.1"/>
    <property type="molecule type" value="Genomic_DNA"/>
</dbReference>
<evidence type="ECO:0000256" key="3">
    <source>
        <dbReference type="ARBA" id="ARBA00022448"/>
    </source>
</evidence>
<evidence type="ECO:0000256" key="6">
    <source>
        <dbReference type="ARBA" id="ARBA00022737"/>
    </source>
</evidence>
<keyword evidence="10" id="KW-0472">Membrane</keyword>
<keyword evidence="4" id="KW-1003">Cell membrane</keyword>
<dbReference type="GO" id="GO:0015749">
    <property type="term" value="P:monosaccharide transmembrane transport"/>
    <property type="evidence" value="ECO:0007669"/>
    <property type="project" value="UniProtKB-ARBA"/>
</dbReference>
<keyword evidence="3" id="KW-0813">Transport</keyword>
<dbReference type="GO" id="GO:0016887">
    <property type="term" value="F:ATP hydrolysis activity"/>
    <property type="evidence" value="ECO:0007669"/>
    <property type="project" value="InterPro"/>
</dbReference>
<dbReference type="InterPro" id="IPR003593">
    <property type="entry name" value="AAA+_ATPase"/>
</dbReference>
<dbReference type="FunFam" id="3.40.50.300:FF:000127">
    <property type="entry name" value="Ribose import ATP-binding protein RbsA"/>
    <property type="match status" value="1"/>
</dbReference>
<keyword evidence="7" id="KW-0547">Nucleotide-binding</keyword>
<accession>A0A1W1W1J8</accession>
<dbReference type="Proteomes" id="UP000192569">
    <property type="component" value="Chromosome I"/>
</dbReference>
<dbReference type="SMART" id="SM00382">
    <property type="entry name" value="AAA"/>
    <property type="match status" value="2"/>
</dbReference>
<feature type="domain" description="ABC transporter" evidence="11">
    <location>
        <begin position="260"/>
        <end position="505"/>
    </location>
</feature>
<dbReference type="InterPro" id="IPR017871">
    <property type="entry name" value="ABC_transporter-like_CS"/>
</dbReference>
<dbReference type="CDD" id="cd03216">
    <property type="entry name" value="ABC_Carb_Monos_I"/>
    <property type="match status" value="1"/>
</dbReference>
<evidence type="ECO:0000256" key="10">
    <source>
        <dbReference type="ARBA" id="ARBA00023136"/>
    </source>
</evidence>
<dbReference type="GO" id="GO:0005524">
    <property type="term" value="F:ATP binding"/>
    <property type="evidence" value="ECO:0007669"/>
    <property type="project" value="UniProtKB-KW"/>
</dbReference>
<sequence>MSEYILEMRNITKVFPGVKALDNVTFRVRKGEIHGLCGENGAGKSTLMKILSGVYPYGTYEGDIVIEGEVKRFRNIKDSERAGIAIIYQELALVKYMTVGENIFLGEEPARAGIINWTKVYADTRAILRELNMDINPYTKVMNLGIGHQQMVEIAKAISKRAKILILDEPTSALTEAEVEHLLNILRDLKNRGVTCIYISHKLQEVLKIADTITILRDGKTVHTDKTENLTEDRIISFMVGRELTQRFPRVKHIPGEVVMEVKNLTVYDPEIPTKKVVDNVSFAVKKGEILGIAGLMGAGRTEMALAIFGAYPGKVTGEIYLNGRKLTIRNPEEAIRSGIAYLSEDRKRYGLIPLMDVQENITLPSLHKMSRWGVINTNQKIKIAQDLVNDLRIKTPSLMQKVMNLSGGNQQKVVLAKWLTAQPQVLILDEPTRGIDVGAKFEIYTLMNELIEKGVCVIMISSELPEILGMSDRILVLHEGRITGEFNQREADQEKIMHCATGGRAA</sequence>
<dbReference type="Gene3D" id="3.40.50.300">
    <property type="entry name" value="P-loop containing nucleotide triphosphate hydrolases"/>
    <property type="match status" value="2"/>
</dbReference>
<comment type="subcellular location">
    <subcellularLocation>
        <location evidence="2">Cell inner membrane</location>
    </subcellularLocation>
    <subcellularLocation>
        <location evidence="1">Cell membrane</location>
        <topology evidence="1">Peripheral membrane protein</topology>
    </subcellularLocation>
</comment>
<evidence type="ECO:0000256" key="7">
    <source>
        <dbReference type="ARBA" id="ARBA00022741"/>
    </source>
</evidence>
<dbReference type="Pfam" id="PF00005">
    <property type="entry name" value="ABC_tran"/>
    <property type="match status" value="2"/>
</dbReference>
<reference evidence="12 13" key="1">
    <citation type="submission" date="2017-04" db="EMBL/GenBank/DDBJ databases">
        <authorList>
            <person name="Afonso C.L."/>
            <person name="Miller P.J."/>
            <person name="Scott M.A."/>
            <person name="Spackman E."/>
            <person name="Goraichik I."/>
            <person name="Dimitrov K.M."/>
            <person name="Suarez D.L."/>
            <person name="Swayne D.E."/>
        </authorList>
    </citation>
    <scope>NUCLEOTIDE SEQUENCE [LARGE SCALE GENOMIC DNA]</scope>
    <source>
        <strain evidence="12 13">ToBE</strain>
    </source>
</reference>
<evidence type="ECO:0000256" key="1">
    <source>
        <dbReference type="ARBA" id="ARBA00004202"/>
    </source>
</evidence>
<evidence type="ECO:0000256" key="4">
    <source>
        <dbReference type="ARBA" id="ARBA00022475"/>
    </source>
</evidence>
<keyword evidence="8 12" id="KW-0067">ATP-binding</keyword>
<dbReference type="SUPFAM" id="SSF52540">
    <property type="entry name" value="P-loop containing nucleoside triphosphate hydrolases"/>
    <property type="match status" value="2"/>
</dbReference>
<gene>
    <name evidence="12" type="ORF">SAMN00808754_2921</name>
</gene>
<name>A0A1W1W1J8_9FIRM</name>
<organism evidence="12 13">
    <name type="scientific">Thermanaeromonas toyohensis ToBE</name>
    <dbReference type="NCBI Taxonomy" id="698762"/>
    <lineage>
        <taxon>Bacteria</taxon>
        <taxon>Bacillati</taxon>
        <taxon>Bacillota</taxon>
        <taxon>Clostridia</taxon>
        <taxon>Neomoorellales</taxon>
        <taxon>Neomoorellaceae</taxon>
        <taxon>Thermanaeromonas</taxon>
    </lineage>
</organism>
<evidence type="ECO:0000259" key="11">
    <source>
        <dbReference type="PROSITE" id="PS50893"/>
    </source>
</evidence>
<dbReference type="GO" id="GO:0005886">
    <property type="term" value="C:plasma membrane"/>
    <property type="evidence" value="ECO:0007669"/>
    <property type="project" value="UniProtKB-SubCell"/>
</dbReference>
<proteinExistence type="predicted"/>
<dbReference type="CDD" id="cd03215">
    <property type="entry name" value="ABC_Carb_Monos_II"/>
    <property type="match status" value="1"/>
</dbReference>
<dbReference type="InterPro" id="IPR003439">
    <property type="entry name" value="ABC_transporter-like_ATP-bd"/>
</dbReference>
<dbReference type="AlphaFoldDB" id="A0A1W1W1J8"/>
<evidence type="ECO:0000313" key="12">
    <source>
        <dbReference type="EMBL" id="SMB99478.1"/>
    </source>
</evidence>
<dbReference type="STRING" id="698762.SAMN00808754_2921"/>
<evidence type="ECO:0000256" key="8">
    <source>
        <dbReference type="ARBA" id="ARBA00022840"/>
    </source>
</evidence>
<feature type="domain" description="ABC transporter" evidence="11">
    <location>
        <begin position="6"/>
        <end position="243"/>
    </location>
</feature>
<dbReference type="PANTHER" id="PTHR43790:SF1">
    <property type="entry name" value="XYLOSE IMPORT ATP-BINDING PROTEIN XYLG"/>
    <property type="match status" value="1"/>
</dbReference>
<dbReference type="NCBIfam" id="NF010069">
    <property type="entry name" value="PRK13549.1"/>
    <property type="match status" value="1"/>
</dbReference>